<protein>
    <recommendedName>
        <fullName evidence="5">Esterase</fullName>
    </recommendedName>
</protein>
<keyword evidence="2" id="KW-0378">Hydrolase</keyword>
<dbReference type="Gene3D" id="3.40.50.1820">
    <property type="entry name" value="alpha/beta hydrolase"/>
    <property type="match status" value="1"/>
</dbReference>
<dbReference type="InterPro" id="IPR011990">
    <property type="entry name" value="TPR-like_helical_dom_sf"/>
</dbReference>
<dbReference type="EMBL" id="BSST01000001">
    <property type="protein sequence ID" value="GLX76843.1"/>
    <property type="molecule type" value="Genomic_DNA"/>
</dbReference>
<dbReference type="SUPFAM" id="SSF53474">
    <property type="entry name" value="alpha/beta-Hydrolases"/>
    <property type="match status" value="1"/>
</dbReference>
<organism evidence="3 4">
    <name type="scientific">Thalassotalea insulae</name>
    <dbReference type="NCBI Taxonomy" id="2056778"/>
    <lineage>
        <taxon>Bacteria</taxon>
        <taxon>Pseudomonadati</taxon>
        <taxon>Pseudomonadota</taxon>
        <taxon>Gammaproteobacteria</taxon>
        <taxon>Alteromonadales</taxon>
        <taxon>Colwelliaceae</taxon>
        <taxon>Thalassotalea</taxon>
    </lineage>
</organism>
<evidence type="ECO:0008006" key="5">
    <source>
        <dbReference type="Google" id="ProtNLM"/>
    </source>
</evidence>
<dbReference type="InterPro" id="IPR052558">
    <property type="entry name" value="Siderophore_Hydrolase_D"/>
</dbReference>
<dbReference type="PANTHER" id="PTHR40841:SF2">
    <property type="entry name" value="SIDEROPHORE-DEGRADING ESTERASE (EUROFUNG)"/>
    <property type="match status" value="1"/>
</dbReference>
<proteinExistence type="inferred from homology"/>
<evidence type="ECO:0000313" key="4">
    <source>
        <dbReference type="Proteomes" id="UP001157186"/>
    </source>
</evidence>
<comment type="caution">
    <text evidence="3">The sequence shown here is derived from an EMBL/GenBank/DDBJ whole genome shotgun (WGS) entry which is preliminary data.</text>
</comment>
<evidence type="ECO:0000256" key="2">
    <source>
        <dbReference type="ARBA" id="ARBA00022801"/>
    </source>
</evidence>
<comment type="similarity">
    <text evidence="1">Belongs to the esterase D family.</text>
</comment>
<dbReference type="RefSeq" id="WP_284242634.1">
    <property type="nucleotide sequence ID" value="NZ_BSST01000001.1"/>
</dbReference>
<evidence type="ECO:0000313" key="3">
    <source>
        <dbReference type="EMBL" id="GLX76843.1"/>
    </source>
</evidence>
<keyword evidence="4" id="KW-1185">Reference proteome</keyword>
<gene>
    <name evidence="3" type="ORF">tinsulaeT_01830</name>
</gene>
<dbReference type="InterPro" id="IPR000801">
    <property type="entry name" value="Esterase-like"/>
</dbReference>
<reference evidence="3 4" key="1">
    <citation type="submission" date="2023-03" db="EMBL/GenBank/DDBJ databases">
        <title>Draft genome sequence of Thalassotalea insulae KCTC 62186T.</title>
        <authorList>
            <person name="Sawabe T."/>
        </authorList>
    </citation>
    <scope>NUCLEOTIDE SEQUENCE [LARGE SCALE GENOMIC DNA]</scope>
    <source>
        <strain evidence="3 4">KCTC 62186</strain>
    </source>
</reference>
<dbReference type="PANTHER" id="PTHR40841">
    <property type="entry name" value="SIDEROPHORE TRIACETYLFUSARININE C ESTERASE"/>
    <property type="match status" value="1"/>
</dbReference>
<sequence length="404" mass="46490">MIAIFTSLTVSNPLIKMIQRVLLSVFLLTSYCSHAQALEKYPLAEMLTISSKVLHEQRKIAVYTPADYDITSDQYPVIYLLDGEHNLLYTAGIISYLQKNQFMPKAIIVAINNVDRVRDFTPVPSKELYGLPQMGGADNFLRFIAEELKGEIAKRYRIAPYSILIGHSYGGIFSIYSQQVKPQLFNAYITISPSLFYDERALIKSAKQYFLQEKSVTPQFMYMTVADEYPEFKQSIEAYVKVLKESAPESFSWHYQELPQETHMSSFHLAMFEGLKLLFKGWYLSDVAQLLEHGKFEDIKVYYQKLSEKFGYRIDVPSETVTAAGYYFIANKRIDEAIEIFKKQVNKYPLTGGVYFNLSQAYKANKQSDLAKEFVSKACEIGTQYQDLGTPMYCNVAKRMRQNH</sequence>
<name>A0ABQ6GLG5_9GAMM</name>
<dbReference type="Pfam" id="PF00756">
    <property type="entry name" value="Esterase"/>
    <property type="match status" value="1"/>
</dbReference>
<dbReference type="Proteomes" id="UP001157186">
    <property type="component" value="Unassembled WGS sequence"/>
</dbReference>
<dbReference type="SUPFAM" id="SSF48452">
    <property type="entry name" value="TPR-like"/>
    <property type="match status" value="1"/>
</dbReference>
<accession>A0ABQ6GLG5</accession>
<evidence type="ECO:0000256" key="1">
    <source>
        <dbReference type="ARBA" id="ARBA00005622"/>
    </source>
</evidence>
<dbReference type="InterPro" id="IPR029058">
    <property type="entry name" value="AB_hydrolase_fold"/>
</dbReference>